<feature type="non-terminal residue" evidence="1">
    <location>
        <position position="241"/>
    </location>
</feature>
<feature type="non-terminal residue" evidence="1">
    <location>
        <position position="1"/>
    </location>
</feature>
<sequence length="241" mass="26014">DRAKFEAILQGELQMGIAAHNLGSSEIKLGAAYLQKLQQKIKIPFVSANIRDAEGQLITEPQRTVVVNGKRLLIVGVISSQYAVSGVQVSSPRDAVLSIVDQKAGQYDWLIVLAYLPEIELRHFAAELPEADVILGGGTHQSIAPAYAGPTTVAAAARQGKFLVQLQPPHGSRQGGWEGRVVEMTGEFSDSEQQKQNLQAFYAELEKRDFTAAETGFSPALPVNPPAGYFVAGSESCRKCH</sequence>
<evidence type="ECO:0000313" key="2">
    <source>
        <dbReference type="Proteomes" id="UP000263642"/>
    </source>
</evidence>
<accession>A0A3D3R381</accession>
<dbReference type="InterPro" id="IPR029052">
    <property type="entry name" value="Metallo-depent_PP-like"/>
</dbReference>
<proteinExistence type="predicted"/>
<protein>
    <recommendedName>
        <fullName evidence="3">Bifunctional metallophosphatase/5'-nucleotidase</fullName>
    </recommendedName>
</protein>
<evidence type="ECO:0008006" key="3">
    <source>
        <dbReference type="Google" id="ProtNLM"/>
    </source>
</evidence>
<gene>
    <name evidence="1" type="ORF">DIT97_05115</name>
</gene>
<reference evidence="1 2" key="1">
    <citation type="journal article" date="2018" name="Nat. Biotechnol.">
        <title>A standardized bacterial taxonomy based on genome phylogeny substantially revises the tree of life.</title>
        <authorList>
            <person name="Parks D.H."/>
            <person name="Chuvochina M."/>
            <person name="Waite D.W."/>
            <person name="Rinke C."/>
            <person name="Skarshewski A."/>
            <person name="Chaumeil P.A."/>
            <person name="Hugenholtz P."/>
        </authorList>
    </citation>
    <scope>NUCLEOTIDE SEQUENCE [LARGE SCALE GENOMIC DNA]</scope>
    <source>
        <strain evidence="1">UBA9375</strain>
    </source>
</reference>
<comment type="caution">
    <text evidence="1">The sequence shown here is derived from an EMBL/GenBank/DDBJ whole genome shotgun (WGS) entry which is preliminary data.</text>
</comment>
<dbReference type="Gene3D" id="3.60.21.10">
    <property type="match status" value="1"/>
</dbReference>
<evidence type="ECO:0000313" key="1">
    <source>
        <dbReference type="EMBL" id="HCO22457.1"/>
    </source>
</evidence>
<dbReference type="SUPFAM" id="SSF56300">
    <property type="entry name" value="Metallo-dependent phosphatases"/>
    <property type="match status" value="1"/>
</dbReference>
<dbReference type="Proteomes" id="UP000263642">
    <property type="component" value="Unassembled WGS sequence"/>
</dbReference>
<dbReference type="AlphaFoldDB" id="A0A3D3R381"/>
<dbReference type="EMBL" id="DQAY01000033">
    <property type="protein sequence ID" value="HCO22457.1"/>
    <property type="molecule type" value="Genomic_DNA"/>
</dbReference>
<name>A0A3D3R381_9PLAN</name>
<organism evidence="1 2">
    <name type="scientific">Gimesia maris</name>
    <dbReference type="NCBI Taxonomy" id="122"/>
    <lineage>
        <taxon>Bacteria</taxon>
        <taxon>Pseudomonadati</taxon>
        <taxon>Planctomycetota</taxon>
        <taxon>Planctomycetia</taxon>
        <taxon>Planctomycetales</taxon>
        <taxon>Planctomycetaceae</taxon>
        <taxon>Gimesia</taxon>
    </lineage>
</organism>